<evidence type="ECO:0000256" key="2">
    <source>
        <dbReference type="ARBA" id="ARBA00009035"/>
    </source>
</evidence>
<comment type="similarity">
    <text evidence="2">Belongs to the YejK family.</text>
</comment>
<dbReference type="EMBL" id="BMDY01000022">
    <property type="protein sequence ID" value="GGB16270.1"/>
    <property type="molecule type" value="Genomic_DNA"/>
</dbReference>
<dbReference type="RefSeq" id="WP_055731988.1">
    <property type="nucleotide sequence ID" value="NZ_BMDY01000022.1"/>
</dbReference>
<evidence type="ECO:0000256" key="3">
    <source>
        <dbReference type="ARBA" id="ARBA00022490"/>
    </source>
</evidence>
<dbReference type="PANTHER" id="PTHR38772:SF1">
    <property type="entry name" value="NUCLEOID-ASSOCIATED PROTEIN YEJK"/>
    <property type="match status" value="1"/>
</dbReference>
<dbReference type="PANTHER" id="PTHR38772">
    <property type="match status" value="1"/>
</dbReference>
<dbReference type="NCBIfam" id="NF001557">
    <property type="entry name" value="PRK00378.1"/>
    <property type="match status" value="1"/>
</dbReference>
<proteinExistence type="inferred from homology"/>
<dbReference type="InterPro" id="IPR007358">
    <property type="entry name" value="Nucleoid_associated_NdpA"/>
</dbReference>
<keyword evidence="5" id="KW-1185">Reference proteome</keyword>
<comment type="subcellular location">
    <subcellularLocation>
        <location evidence="1">Cytoplasm</location>
        <location evidence="1">Nucleoid</location>
    </subcellularLocation>
</comment>
<evidence type="ECO:0000256" key="1">
    <source>
        <dbReference type="ARBA" id="ARBA00004453"/>
    </source>
</evidence>
<reference evidence="5" key="1">
    <citation type="journal article" date="2019" name="Int. J. Syst. Evol. Microbiol.">
        <title>The Global Catalogue of Microorganisms (GCM) 10K type strain sequencing project: providing services to taxonomists for standard genome sequencing and annotation.</title>
        <authorList>
            <consortium name="The Broad Institute Genomics Platform"/>
            <consortium name="The Broad Institute Genome Sequencing Center for Infectious Disease"/>
            <person name="Wu L."/>
            <person name="Ma J."/>
        </authorList>
    </citation>
    <scope>NUCLEOTIDE SEQUENCE [LARGE SCALE GENOMIC DNA]</scope>
    <source>
        <strain evidence="5">CGMCC 1.10131</strain>
    </source>
</reference>
<name>A0ABQ1I5H6_9ALTE</name>
<evidence type="ECO:0000313" key="4">
    <source>
        <dbReference type="EMBL" id="GGB16270.1"/>
    </source>
</evidence>
<gene>
    <name evidence="4" type="primary">yejK</name>
    <name evidence="4" type="ORF">GCM10007414_32140</name>
</gene>
<comment type="caution">
    <text evidence="4">The sequence shown here is derived from an EMBL/GenBank/DDBJ whole genome shotgun (WGS) entry which is preliminary data.</text>
</comment>
<evidence type="ECO:0000313" key="5">
    <source>
        <dbReference type="Proteomes" id="UP000651977"/>
    </source>
</evidence>
<keyword evidence="3" id="KW-0963">Cytoplasm</keyword>
<dbReference type="Pfam" id="PF04245">
    <property type="entry name" value="NA37"/>
    <property type="match status" value="1"/>
</dbReference>
<protein>
    <submittedName>
        <fullName evidence="4">Nucleoid-associated protein</fullName>
    </submittedName>
</protein>
<dbReference type="Proteomes" id="UP000651977">
    <property type="component" value="Unassembled WGS sequence"/>
</dbReference>
<accession>A0ABQ1I5H6</accession>
<organism evidence="4 5">
    <name type="scientific">Agarivorans gilvus</name>
    <dbReference type="NCBI Taxonomy" id="680279"/>
    <lineage>
        <taxon>Bacteria</taxon>
        <taxon>Pseudomonadati</taxon>
        <taxon>Pseudomonadota</taxon>
        <taxon>Gammaproteobacteria</taxon>
        <taxon>Alteromonadales</taxon>
        <taxon>Alteromonadaceae</taxon>
        <taxon>Agarivorans</taxon>
    </lineage>
</organism>
<sequence>MSISLKHLILHSLELSLDGAIELQARAEEMAHSDAALELIESLHLNYSGRAAKGFGYYNEENTSPFKQQLNGLLEASLDFHRYSVDAGQVLVEELRKYDFIEQGVLLFAQYEHVAGEYLLIMLLENKTSPAVNESLELTASRYLETSSIQLAARIDITDMQRNPESKRYVSYIKGRAGRKIADFFVEFLGCDDGLDVKLQNTVLMQAVDDYCQATQLDKEEKQAYKDEVKTYCEQQLKEGQEIVVGELAKALPKAEENVDFYQFAAENYPLEEQFPADRTALKKLAKCFGQGKGVSVSFEQKLLGERVFYDEASDTLTIVGIPPNLREQLKNNK</sequence>